<dbReference type="GeneID" id="33565457"/>
<evidence type="ECO:0000256" key="1">
    <source>
        <dbReference type="SAM" id="Phobius"/>
    </source>
</evidence>
<evidence type="ECO:0000313" key="3">
    <source>
        <dbReference type="Proteomes" id="UP000193648"/>
    </source>
</evidence>
<keyword evidence="1" id="KW-0472">Membrane</keyword>
<dbReference type="AlphaFoldDB" id="A0A1Y2GSW3"/>
<protein>
    <submittedName>
        <fullName evidence="2">Uncharacterized protein</fullName>
    </submittedName>
</protein>
<dbReference type="Proteomes" id="UP000193648">
    <property type="component" value="Unassembled WGS sequence"/>
</dbReference>
<accession>A0A1Y2GSW3</accession>
<gene>
    <name evidence="2" type="ORF">BCR41DRAFT_350154</name>
</gene>
<name>A0A1Y2GSW3_9FUNG</name>
<reference evidence="2 3" key="1">
    <citation type="submission" date="2016-07" db="EMBL/GenBank/DDBJ databases">
        <title>Pervasive Adenine N6-methylation of Active Genes in Fungi.</title>
        <authorList>
            <consortium name="DOE Joint Genome Institute"/>
            <person name="Mondo S.J."/>
            <person name="Dannebaum R.O."/>
            <person name="Kuo R.C."/>
            <person name="Labutti K."/>
            <person name="Haridas S."/>
            <person name="Kuo A."/>
            <person name="Salamov A."/>
            <person name="Ahrendt S.R."/>
            <person name="Lipzen A."/>
            <person name="Sullivan W."/>
            <person name="Andreopoulos W.B."/>
            <person name="Clum A."/>
            <person name="Lindquist E."/>
            <person name="Daum C."/>
            <person name="Ramamoorthy G.K."/>
            <person name="Gryganskyi A."/>
            <person name="Culley D."/>
            <person name="Magnuson J.K."/>
            <person name="James T.Y."/>
            <person name="O'Malley M.A."/>
            <person name="Stajich J.E."/>
            <person name="Spatafora J.W."/>
            <person name="Visel A."/>
            <person name="Grigoriev I.V."/>
        </authorList>
    </citation>
    <scope>NUCLEOTIDE SEQUENCE [LARGE SCALE GENOMIC DNA]</scope>
    <source>
        <strain evidence="2 3">NRRL 3116</strain>
    </source>
</reference>
<dbReference type="InterPro" id="IPR045590">
    <property type="entry name" value="DUF6463"/>
</dbReference>
<dbReference type="OrthoDB" id="2368448at2759"/>
<keyword evidence="1" id="KW-1133">Transmembrane helix</keyword>
<dbReference type="Pfam" id="PF20064">
    <property type="entry name" value="DUF6463"/>
    <property type="match status" value="2"/>
</dbReference>
<feature type="transmembrane region" description="Helical" evidence="1">
    <location>
        <begin position="130"/>
        <end position="163"/>
    </location>
</feature>
<keyword evidence="1" id="KW-0812">Transmembrane</keyword>
<feature type="transmembrane region" description="Helical" evidence="1">
    <location>
        <begin position="72"/>
        <end position="90"/>
    </location>
</feature>
<dbReference type="EMBL" id="MCFF01000011">
    <property type="protein sequence ID" value="ORZ21870.1"/>
    <property type="molecule type" value="Genomic_DNA"/>
</dbReference>
<keyword evidence="3" id="KW-1185">Reference proteome</keyword>
<evidence type="ECO:0000313" key="2">
    <source>
        <dbReference type="EMBL" id="ORZ21870.1"/>
    </source>
</evidence>
<sequence length="164" mass="18190">MPSSTSSAPRTGAAIRLARLIIPSNYRSSRWPGRFLLWTGHLHNAVGLMISELRDPLLSALKAGYFNAFDSSIYRCNAFWFFLAGFQMVIGGRMMNLHLFSSSNDGKQEGEQFQHKYSQSLSQRKLPREVGWWLLAIGMGGAIAMPASGFYLVGLQGLAILFAL</sequence>
<dbReference type="InParanoid" id="A0A1Y2GSW3"/>
<organism evidence="2 3">
    <name type="scientific">Lobosporangium transversale</name>
    <dbReference type="NCBI Taxonomy" id="64571"/>
    <lineage>
        <taxon>Eukaryota</taxon>
        <taxon>Fungi</taxon>
        <taxon>Fungi incertae sedis</taxon>
        <taxon>Mucoromycota</taxon>
        <taxon>Mortierellomycotina</taxon>
        <taxon>Mortierellomycetes</taxon>
        <taxon>Mortierellales</taxon>
        <taxon>Mortierellaceae</taxon>
        <taxon>Lobosporangium</taxon>
    </lineage>
</organism>
<dbReference type="RefSeq" id="XP_021883121.1">
    <property type="nucleotide sequence ID" value="XM_022023613.1"/>
</dbReference>
<proteinExistence type="predicted"/>
<comment type="caution">
    <text evidence="2">The sequence shown here is derived from an EMBL/GenBank/DDBJ whole genome shotgun (WGS) entry which is preliminary data.</text>
</comment>